<evidence type="ECO:0000313" key="1">
    <source>
        <dbReference type="EMBL" id="BAW28055.1"/>
    </source>
</evidence>
<accession>A0A3G9CQA0</accession>
<dbReference type="Proteomes" id="UP000265557">
    <property type="component" value="Chromosome"/>
</dbReference>
<proteinExistence type="predicted"/>
<gene>
    <name evidence="1" type="ORF">MESMT1_0125</name>
</gene>
<evidence type="ECO:0000313" key="2">
    <source>
        <dbReference type="Proteomes" id="UP000265557"/>
    </source>
</evidence>
<dbReference type="EMBL" id="AP017646">
    <property type="protein sequence ID" value="BAW28055.1"/>
    <property type="molecule type" value="Genomic_DNA"/>
</dbReference>
<organism evidence="1 2">
    <name type="scientific">Methanosarcina thermophila</name>
    <dbReference type="NCBI Taxonomy" id="2210"/>
    <lineage>
        <taxon>Archaea</taxon>
        <taxon>Methanobacteriati</taxon>
        <taxon>Methanobacteriota</taxon>
        <taxon>Stenosarchaea group</taxon>
        <taxon>Methanomicrobia</taxon>
        <taxon>Methanosarcinales</taxon>
        <taxon>Methanosarcinaceae</taxon>
        <taxon>Methanosarcina</taxon>
    </lineage>
</organism>
<dbReference type="AlphaFoldDB" id="A0A3G9CQA0"/>
<reference evidence="1 2" key="1">
    <citation type="submission" date="2016-09" db="EMBL/GenBank/DDBJ databases">
        <title>Complete Genome Sequence of Methanosarcina thermophila MT-1.</title>
        <authorList>
            <person name="Kouzuma A."/>
        </authorList>
    </citation>
    <scope>NUCLEOTIDE SEQUENCE [LARGE SCALE GENOMIC DNA]</scope>
    <source>
        <strain evidence="1 2">MT-1</strain>
    </source>
</reference>
<dbReference type="PROSITE" id="PS51257">
    <property type="entry name" value="PROKAR_LIPOPROTEIN"/>
    <property type="match status" value="1"/>
</dbReference>
<sequence>MKTSMKTSICIGLVILAIVGIAGCAESNEQKSEVAQPDAEVTTPISEPTTAPGTVIVTFSGDDSTTTQQFTAPNKWKIEWETQNSTKYKQTVFSMYLCSETGELLDYIGSTSVADSGETYMYKPGTYAFKITSGMPYNVTVTTA</sequence>
<protein>
    <submittedName>
        <fullName evidence="1">Uncharacterized protein</fullName>
    </submittedName>
</protein>
<name>A0A3G9CQA0_METTE</name>